<dbReference type="RefSeq" id="XP_016974700.1">
    <property type="nucleotide sequence ID" value="XM_017119211.1"/>
</dbReference>
<dbReference type="GO" id="GO:0005886">
    <property type="term" value="C:plasma membrane"/>
    <property type="evidence" value="ECO:0007669"/>
    <property type="project" value="TreeGrafter"/>
</dbReference>
<dbReference type="Pfam" id="PF00005">
    <property type="entry name" value="ABC_tran"/>
    <property type="match status" value="1"/>
</dbReference>
<keyword evidence="4" id="KW-0812">Transmembrane</keyword>
<dbReference type="GO" id="GO:0005524">
    <property type="term" value="F:ATP binding"/>
    <property type="evidence" value="ECO:0007669"/>
    <property type="project" value="InterPro"/>
</dbReference>
<evidence type="ECO:0000313" key="8">
    <source>
        <dbReference type="RefSeq" id="XP_016974700.1"/>
    </source>
</evidence>
<dbReference type="PANTHER" id="PTHR48041">
    <property type="entry name" value="ABC TRANSPORTER G FAMILY MEMBER 28"/>
    <property type="match status" value="1"/>
</dbReference>
<feature type="domain" description="ABC transporter" evidence="7">
    <location>
        <begin position="131"/>
        <end position="163"/>
    </location>
</feature>
<evidence type="ECO:0000259" key="7">
    <source>
        <dbReference type="Pfam" id="PF00005"/>
    </source>
</evidence>
<evidence type="ECO:0000256" key="5">
    <source>
        <dbReference type="ARBA" id="ARBA00022989"/>
    </source>
</evidence>
<evidence type="ECO:0000256" key="2">
    <source>
        <dbReference type="ARBA" id="ARBA00005814"/>
    </source>
</evidence>
<proteinExistence type="inferred from homology"/>
<name>A0A6P4E9M4_DRORH</name>
<dbReference type="PANTHER" id="PTHR48041:SF61">
    <property type="entry name" value="SD03967P"/>
    <property type="match status" value="1"/>
</dbReference>
<dbReference type="InterPro" id="IPR003439">
    <property type="entry name" value="ABC_transporter-like_ATP-bd"/>
</dbReference>
<keyword evidence="3" id="KW-0813">Transport</keyword>
<evidence type="ECO:0000256" key="1">
    <source>
        <dbReference type="ARBA" id="ARBA00004141"/>
    </source>
</evidence>
<dbReference type="GO" id="GO:0016887">
    <property type="term" value="F:ATP hydrolysis activity"/>
    <property type="evidence" value="ECO:0007669"/>
    <property type="project" value="InterPro"/>
</dbReference>
<dbReference type="InterPro" id="IPR050352">
    <property type="entry name" value="ABCG_transporters"/>
</dbReference>
<gene>
    <name evidence="8" type="primary">LOC108041319</name>
</gene>
<evidence type="ECO:0000256" key="6">
    <source>
        <dbReference type="ARBA" id="ARBA00023136"/>
    </source>
</evidence>
<dbReference type="OrthoDB" id="66620at2759"/>
<dbReference type="AlphaFoldDB" id="A0A6P4E9M4"/>
<dbReference type="SUPFAM" id="SSF52540">
    <property type="entry name" value="P-loop containing nucleoside triphosphate hydrolases"/>
    <property type="match status" value="1"/>
</dbReference>
<protein>
    <submittedName>
        <fullName evidence="8">ATP-binding cassette sub-family G member 1-like</fullName>
    </submittedName>
</protein>
<dbReference type="Gene3D" id="3.40.50.300">
    <property type="entry name" value="P-loop containing nucleotide triphosphate hydrolases"/>
    <property type="match status" value="1"/>
</dbReference>
<reference evidence="8" key="1">
    <citation type="submission" date="2025-08" db="UniProtKB">
        <authorList>
            <consortium name="RefSeq"/>
        </authorList>
    </citation>
    <scope>IDENTIFICATION</scope>
</reference>
<sequence>MTLLPDIKASDAACCVGGENSDASSSSGGSHKGHHGNHDSGCLGINCCTTAASSELSIDETSSTSSRGSGADLASKVTNDLNGFQKPNYHQAVAHANFDHCDPVDIEFSDVRYTVRKFSFPERKFVTKEILHGLNGSFRSGELTAIMGPSGAGKSTLLNVMSGFW</sequence>
<accession>A0A6P4E9M4</accession>
<keyword evidence="6" id="KW-0472">Membrane</keyword>
<evidence type="ECO:0000256" key="3">
    <source>
        <dbReference type="ARBA" id="ARBA00022448"/>
    </source>
</evidence>
<evidence type="ECO:0000256" key="4">
    <source>
        <dbReference type="ARBA" id="ARBA00022692"/>
    </source>
</evidence>
<dbReference type="GO" id="GO:0042626">
    <property type="term" value="F:ATPase-coupled transmembrane transporter activity"/>
    <property type="evidence" value="ECO:0007669"/>
    <property type="project" value="TreeGrafter"/>
</dbReference>
<dbReference type="InterPro" id="IPR027417">
    <property type="entry name" value="P-loop_NTPase"/>
</dbReference>
<keyword evidence="5" id="KW-1133">Transmembrane helix</keyword>
<comment type="similarity">
    <text evidence="2">Belongs to the ABC transporter superfamily. ABCG family. Eye pigment precursor importer (TC 3.A.1.204) subfamily.</text>
</comment>
<comment type="subcellular location">
    <subcellularLocation>
        <location evidence="1">Membrane</location>
        <topology evidence="1">Multi-pass membrane protein</topology>
    </subcellularLocation>
</comment>
<organism evidence="8">
    <name type="scientific">Drosophila rhopaloa</name>
    <name type="common">Fruit fly</name>
    <dbReference type="NCBI Taxonomy" id="1041015"/>
    <lineage>
        <taxon>Eukaryota</taxon>
        <taxon>Metazoa</taxon>
        <taxon>Ecdysozoa</taxon>
        <taxon>Arthropoda</taxon>
        <taxon>Hexapoda</taxon>
        <taxon>Insecta</taxon>
        <taxon>Pterygota</taxon>
        <taxon>Neoptera</taxon>
        <taxon>Endopterygota</taxon>
        <taxon>Diptera</taxon>
        <taxon>Brachycera</taxon>
        <taxon>Muscomorpha</taxon>
        <taxon>Ephydroidea</taxon>
        <taxon>Drosophilidae</taxon>
        <taxon>Drosophila</taxon>
        <taxon>Sophophora</taxon>
    </lineage>
</organism>